<dbReference type="GO" id="GO:0051301">
    <property type="term" value="P:cell division"/>
    <property type="evidence" value="ECO:0007669"/>
    <property type="project" value="UniProtKB-KW"/>
</dbReference>
<dbReference type="NCBIfam" id="TIGR00281">
    <property type="entry name" value="SMC-Scp complex subunit ScpB"/>
    <property type="match status" value="1"/>
</dbReference>
<dbReference type="GO" id="GO:0051304">
    <property type="term" value="P:chromosome separation"/>
    <property type="evidence" value="ECO:0007669"/>
    <property type="project" value="InterPro"/>
</dbReference>
<comment type="caution">
    <text evidence="5">The sequence shown here is derived from an EMBL/GenBank/DDBJ whole genome shotgun (WGS) entry which is preliminary data.</text>
</comment>
<keyword evidence="4" id="KW-0131">Cell cycle</keyword>
<reference evidence="5 6" key="1">
    <citation type="journal article" date="2016" name="Nat. Commun.">
        <title>Thousands of microbial genomes shed light on interconnected biogeochemical processes in an aquifer system.</title>
        <authorList>
            <person name="Anantharaman K."/>
            <person name="Brown C.T."/>
            <person name="Hug L.A."/>
            <person name="Sharon I."/>
            <person name="Castelle C.J."/>
            <person name="Probst A.J."/>
            <person name="Thomas B.C."/>
            <person name="Singh A."/>
            <person name="Wilkins M.J."/>
            <person name="Karaoz U."/>
            <person name="Brodie E.L."/>
            <person name="Williams K.H."/>
            <person name="Hubbard S.S."/>
            <person name="Banfield J.F."/>
        </authorList>
    </citation>
    <scope>NUCLEOTIDE SEQUENCE [LARGE SCALE GENOMIC DNA]</scope>
</reference>
<accession>A0A1G2KYM6</accession>
<dbReference type="AlphaFoldDB" id="A0A1G2KYM6"/>
<sequence>MNEKKSQDAANAIESILFVHGEPMAEKAMAAILGITGKEITEGLAALRERLEGRGLALVEKEGEWQLATHPDQTPFVEALRKDQHAETLSRAALETMAVVAYKGPMTRADIEYIRGVSSSFSLRTLLLRGLVERVENAEDSRSFLYRASFDFLKYLGLARLADLPEYEELRKKGKTETEDKDL</sequence>
<evidence type="ECO:0000313" key="5">
    <source>
        <dbReference type="EMBL" id="OHA03592.1"/>
    </source>
</evidence>
<keyword evidence="2" id="KW-0132">Cell division</keyword>
<dbReference type="InterPro" id="IPR036388">
    <property type="entry name" value="WH-like_DNA-bd_sf"/>
</dbReference>
<dbReference type="SUPFAM" id="SSF46785">
    <property type="entry name" value="Winged helix' DNA-binding domain"/>
    <property type="match status" value="2"/>
</dbReference>
<evidence type="ECO:0000256" key="1">
    <source>
        <dbReference type="ARBA" id="ARBA00022490"/>
    </source>
</evidence>
<dbReference type="Gene3D" id="1.10.10.10">
    <property type="entry name" value="Winged helix-like DNA-binding domain superfamily/Winged helix DNA-binding domain"/>
    <property type="match status" value="2"/>
</dbReference>
<dbReference type="InterPro" id="IPR036390">
    <property type="entry name" value="WH_DNA-bd_sf"/>
</dbReference>
<dbReference type="EMBL" id="MHQN01000015">
    <property type="protein sequence ID" value="OHA03592.1"/>
    <property type="molecule type" value="Genomic_DNA"/>
</dbReference>
<dbReference type="Proteomes" id="UP000177177">
    <property type="component" value="Unassembled WGS sequence"/>
</dbReference>
<dbReference type="PANTHER" id="PTHR34298">
    <property type="entry name" value="SEGREGATION AND CONDENSATION PROTEIN B"/>
    <property type="match status" value="1"/>
</dbReference>
<dbReference type="InterPro" id="IPR005234">
    <property type="entry name" value="ScpB_csome_segregation"/>
</dbReference>
<name>A0A1G2KYM6_9BACT</name>
<evidence type="ECO:0000313" key="6">
    <source>
        <dbReference type="Proteomes" id="UP000177177"/>
    </source>
</evidence>
<evidence type="ECO:0000256" key="3">
    <source>
        <dbReference type="ARBA" id="ARBA00022829"/>
    </source>
</evidence>
<keyword evidence="3" id="KW-0159">Chromosome partition</keyword>
<evidence type="ECO:0000256" key="4">
    <source>
        <dbReference type="ARBA" id="ARBA00023306"/>
    </source>
</evidence>
<proteinExistence type="predicted"/>
<dbReference type="PANTHER" id="PTHR34298:SF2">
    <property type="entry name" value="SEGREGATION AND CONDENSATION PROTEIN B"/>
    <property type="match status" value="1"/>
</dbReference>
<evidence type="ECO:0000256" key="2">
    <source>
        <dbReference type="ARBA" id="ARBA00022618"/>
    </source>
</evidence>
<organism evidence="5 6">
    <name type="scientific">Candidatus Sungbacteria bacterium RIFCSPHIGHO2_02_FULL_53_17</name>
    <dbReference type="NCBI Taxonomy" id="1802275"/>
    <lineage>
        <taxon>Bacteria</taxon>
        <taxon>Candidatus Sungiibacteriota</taxon>
    </lineage>
</organism>
<protein>
    <submittedName>
        <fullName evidence="5">SMC-Scp complex subunit ScpB</fullName>
    </submittedName>
</protein>
<keyword evidence="1" id="KW-0963">Cytoplasm</keyword>
<dbReference type="PIRSF" id="PIRSF019345">
    <property type="entry name" value="ScpB"/>
    <property type="match status" value="1"/>
</dbReference>
<dbReference type="Pfam" id="PF04079">
    <property type="entry name" value="SMC_ScpB"/>
    <property type="match status" value="1"/>
</dbReference>
<gene>
    <name evidence="5" type="ORF">A3C92_01225</name>
</gene>